<evidence type="ECO:0000256" key="2">
    <source>
        <dbReference type="ARBA" id="ARBA00023274"/>
    </source>
</evidence>
<evidence type="ECO:0000256" key="1">
    <source>
        <dbReference type="ARBA" id="ARBA00022980"/>
    </source>
</evidence>
<reference evidence="5 6" key="1">
    <citation type="submission" date="2014-03" db="EMBL/GenBank/DDBJ databases">
        <title>Draft genome of the hookworm Oesophagostomum dentatum.</title>
        <authorList>
            <person name="Mitreva M."/>
        </authorList>
    </citation>
    <scope>NUCLEOTIDE SEQUENCE [LARGE SCALE GENOMIC DNA]</scope>
    <source>
        <strain evidence="5 6">OD-Hann</strain>
    </source>
</reference>
<evidence type="ECO:0000256" key="4">
    <source>
        <dbReference type="ARBA" id="ARBA00035458"/>
    </source>
</evidence>
<evidence type="ECO:0000313" key="6">
    <source>
        <dbReference type="Proteomes" id="UP000053660"/>
    </source>
</evidence>
<keyword evidence="2" id="KW-0687">Ribonucleoprotein</keyword>
<keyword evidence="6" id="KW-1185">Reference proteome</keyword>
<dbReference type="InterPro" id="IPR001976">
    <property type="entry name" value="Ribosomal_eS24"/>
</dbReference>
<dbReference type="Proteomes" id="UP000053660">
    <property type="component" value="Unassembled WGS sequence"/>
</dbReference>
<evidence type="ECO:0000256" key="3">
    <source>
        <dbReference type="ARBA" id="ARBA00035149"/>
    </source>
</evidence>
<dbReference type="InterPro" id="IPR012678">
    <property type="entry name" value="Ribosomal_uL23/eL15/eS24_sf"/>
</dbReference>
<dbReference type="GO" id="GO:0003735">
    <property type="term" value="F:structural constituent of ribosome"/>
    <property type="evidence" value="ECO:0007669"/>
    <property type="project" value="InterPro"/>
</dbReference>
<dbReference type="EMBL" id="KN602926">
    <property type="protein sequence ID" value="KHJ79852.1"/>
    <property type="molecule type" value="Genomic_DNA"/>
</dbReference>
<proteinExistence type="predicted"/>
<dbReference type="GO" id="GO:1990904">
    <property type="term" value="C:ribonucleoprotein complex"/>
    <property type="evidence" value="ECO:0007669"/>
    <property type="project" value="UniProtKB-KW"/>
</dbReference>
<evidence type="ECO:0000313" key="5">
    <source>
        <dbReference type="EMBL" id="KHJ79852.1"/>
    </source>
</evidence>
<protein>
    <recommendedName>
        <fullName evidence="3">Small ribosomal subunit protein eS24</fullName>
    </recommendedName>
    <alternativeName>
        <fullName evidence="4">40S ribosomal protein S24</fullName>
    </alternativeName>
</protein>
<dbReference type="InterPro" id="IPR053709">
    <property type="entry name" value="eRP_eS24_sf"/>
</dbReference>
<dbReference type="SUPFAM" id="SSF54189">
    <property type="entry name" value="Ribosomal proteins S24e, L23 and L15e"/>
    <property type="match status" value="1"/>
</dbReference>
<gene>
    <name evidence="5" type="ORF">OESDEN_20488</name>
</gene>
<dbReference type="AlphaFoldDB" id="A0A0B1S8I3"/>
<dbReference type="GO" id="GO:0006412">
    <property type="term" value="P:translation"/>
    <property type="evidence" value="ECO:0007669"/>
    <property type="project" value="InterPro"/>
</dbReference>
<sequence>MVVEILHPGRATPPKTEIKEKIAKMYKTTSDLVIPFGFHSAIGGGKTIGFALNLRHLGLR</sequence>
<dbReference type="Pfam" id="PF01282">
    <property type="entry name" value="Ribosomal_S24e"/>
    <property type="match status" value="1"/>
</dbReference>
<dbReference type="Gene3D" id="3.30.70.3370">
    <property type="match status" value="1"/>
</dbReference>
<dbReference type="GO" id="GO:0005840">
    <property type="term" value="C:ribosome"/>
    <property type="evidence" value="ECO:0007669"/>
    <property type="project" value="UniProtKB-KW"/>
</dbReference>
<keyword evidence="1 5" id="KW-0689">Ribosomal protein</keyword>
<organism evidence="5 6">
    <name type="scientific">Oesophagostomum dentatum</name>
    <name type="common">Nodular worm</name>
    <dbReference type="NCBI Taxonomy" id="61180"/>
    <lineage>
        <taxon>Eukaryota</taxon>
        <taxon>Metazoa</taxon>
        <taxon>Ecdysozoa</taxon>
        <taxon>Nematoda</taxon>
        <taxon>Chromadorea</taxon>
        <taxon>Rhabditida</taxon>
        <taxon>Rhabditina</taxon>
        <taxon>Rhabditomorpha</taxon>
        <taxon>Strongyloidea</taxon>
        <taxon>Strongylidae</taxon>
        <taxon>Oesophagostomum</taxon>
    </lineage>
</organism>
<dbReference type="OrthoDB" id="5571754at2759"/>
<name>A0A0B1S8I3_OESDE</name>
<dbReference type="PANTHER" id="PTHR10496">
    <property type="entry name" value="40S RIBOSOMAL PROTEIN S24"/>
    <property type="match status" value="1"/>
</dbReference>
<accession>A0A0B1S8I3</accession>